<dbReference type="Proteomes" id="UP000548304">
    <property type="component" value="Unassembled WGS sequence"/>
</dbReference>
<evidence type="ECO:0000313" key="2">
    <source>
        <dbReference type="Proteomes" id="UP000548304"/>
    </source>
</evidence>
<keyword evidence="2" id="KW-1185">Reference proteome</keyword>
<proteinExistence type="predicted"/>
<name>A0A852Z8F3_9ACTN</name>
<organism evidence="1 2">
    <name type="scientific">Actinopolyspora biskrensis</name>
    <dbReference type="NCBI Taxonomy" id="1470178"/>
    <lineage>
        <taxon>Bacteria</taxon>
        <taxon>Bacillati</taxon>
        <taxon>Actinomycetota</taxon>
        <taxon>Actinomycetes</taxon>
        <taxon>Actinopolysporales</taxon>
        <taxon>Actinopolysporaceae</taxon>
        <taxon>Actinopolyspora</taxon>
    </lineage>
</organism>
<dbReference type="AlphaFoldDB" id="A0A852Z8F3"/>
<dbReference type="RefSeq" id="WP_281361287.1">
    <property type="nucleotide sequence ID" value="NZ_JACBYW010000003.1"/>
</dbReference>
<comment type="caution">
    <text evidence="1">The sequence shown here is derived from an EMBL/GenBank/DDBJ whole genome shotgun (WGS) entry which is preliminary data.</text>
</comment>
<protein>
    <submittedName>
        <fullName evidence="1">Uncharacterized protein</fullName>
    </submittedName>
</protein>
<gene>
    <name evidence="1" type="ORF">FHR84_002072</name>
</gene>
<evidence type="ECO:0000313" key="1">
    <source>
        <dbReference type="EMBL" id="NYH78747.1"/>
    </source>
</evidence>
<dbReference type="EMBL" id="JACBYW010000003">
    <property type="protein sequence ID" value="NYH78747.1"/>
    <property type="molecule type" value="Genomic_DNA"/>
</dbReference>
<accession>A0A852Z8F3</accession>
<sequence>MPDEVTKQTAFDDNLQRLTQFKTRYAPNRFRLNNIPPSSA</sequence>
<reference evidence="1 2" key="1">
    <citation type="submission" date="2020-07" db="EMBL/GenBank/DDBJ databases">
        <title>Genomic Encyclopedia of Type Strains, Phase III (KMG-III): the genomes of soil and plant-associated and newly described type strains.</title>
        <authorList>
            <person name="Whitman W."/>
        </authorList>
    </citation>
    <scope>NUCLEOTIDE SEQUENCE [LARGE SCALE GENOMIC DNA]</scope>
    <source>
        <strain evidence="1 2">CECT 8576</strain>
    </source>
</reference>